<keyword evidence="2" id="KW-1185">Reference proteome</keyword>
<gene>
    <name evidence="1" type="ORF">EST35_0232</name>
</gene>
<reference evidence="2" key="1">
    <citation type="journal article" date="2020" name="bioRxiv">
        <title>Integrative omics analysis of Pseudomonas aeruginosa virus PA5oct highlights the molecular complexity of jumbo phages.</title>
        <authorList>
            <person name="Lood C."/>
            <person name="Danis-Wlodarczyk K."/>
            <person name="Blasdel B.G."/>
            <person name="Jang H.B."/>
            <person name="Vandenheuvel D."/>
            <person name="Briers Y."/>
            <person name="Noben J.-P."/>
            <person name="van Noort V."/>
            <person name="Drulis-Kawa Z."/>
            <person name="Lavigne R."/>
        </authorList>
    </citation>
    <scope>NUCLEOTIDE SEQUENCE [LARGE SCALE GENOMIC DNA]</scope>
</reference>
<proteinExistence type="predicted"/>
<evidence type="ECO:0000313" key="1">
    <source>
        <dbReference type="EMBL" id="QCG76113.1"/>
    </source>
</evidence>
<sequence>MSSYQSRFDKIMSSIDNTTNIKVDWDDIKNNGTQAEFHRKHKGEVIFGYNFGGKFYYKHGNVIKSLPYPGLEESVSLQESRPTRLIDLISSIGKSDFIKDIVSIKSTANGIVALVSTTDGNAYEITLIPAEYSTKFPEKTNKQ</sequence>
<dbReference type="Proteomes" id="UP000316733">
    <property type="component" value="Segment"/>
</dbReference>
<dbReference type="EMBL" id="MK797984">
    <property type="protein sequence ID" value="QCG76113.1"/>
    <property type="molecule type" value="Genomic_DNA"/>
</dbReference>
<organism evidence="1 2">
    <name type="scientific">Pseudomonas phage vB_PaeM_PA5oct</name>
    <dbReference type="NCBI Taxonomy" id="2163605"/>
    <lineage>
        <taxon>Viruses</taxon>
        <taxon>Duplodnaviria</taxon>
        <taxon>Heunggongvirae</taxon>
        <taxon>Uroviricota</taxon>
        <taxon>Caudoviricetes</taxon>
        <taxon>Arenbergviridae</taxon>
        <taxon>Wroclawvirus</taxon>
        <taxon>Wroclawvirus PA5oct</taxon>
    </lineage>
</organism>
<protein>
    <submittedName>
        <fullName evidence="1">Structural protein</fullName>
    </submittedName>
</protein>
<accession>A0A4Y5JXS3</accession>
<evidence type="ECO:0000313" key="2">
    <source>
        <dbReference type="Proteomes" id="UP000316733"/>
    </source>
</evidence>
<name>A0A4Y5JXS3_9CAUD</name>